<gene>
    <name evidence="1" type="ORF">ACFOUW_07365</name>
</gene>
<keyword evidence="2" id="KW-1185">Reference proteome</keyword>
<protein>
    <submittedName>
        <fullName evidence="1">Uncharacterized protein</fullName>
    </submittedName>
</protein>
<accession>A0ABV7Y5T5</accession>
<dbReference type="EMBL" id="JBHRZH010000006">
    <property type="protein sequence ID" value="MFC3760651.1"/>
    <property type="molecule type" value="Genomic_DNA"/>
</dbReference>
<comment type="caution">
    <text evidence="1">The sequence shown here is derived from an EMBL/GenBank/DDBJ whole genome shotgun (WGS) entry which is preliminary data.</text>
</comment>
<dbReference type="RefSeq" id="WP_205116876.1">
    <property type="nucleotide sequence ID" value="NZ_JAFBCM010000001.1"/>
</dbReference>
<dbReference type="Proteomes" id="UP001595699">
    <property type="component" value="Unassembled WGS sequence"/>
</dbReference>
<sequence length="66" mass="7050">MRVNLLGPLDVRDDAGEPIEVAGVPPLATITDRARAALGPEAYEAAYARGTALTREQALARVQDYL</sequence>
<reference evidence="2" key="1">
    <citation type="journal article" date="2019" name="Int. J. Syst. Evol. Microbiol.">
        <title>The Global Catalogue of Microorganisms (GCM) 10K type strain sequencing project: providing services to taxonomists for standard genome sequencing and annotation.</title>
        <authorList>
            <consortium name="The Broad Institute Genomics Platform"/>
            <consortium name="The Broad Institute Genome Sequencing Center for Infectious Disease"/>
            <person name="Wu L."/>
            <person name="Ma J."/>
        </authorList>
    </citation>
    <scope>NUCLEOTIDE SEQUENCE [LARGE SCALE GENOMIC DNA]</scope>
    <source>
        <strain evidence="2">CGMCC 4.7241</strain>
    </source>
</reference>
<proteinExistence type="predicted"/>
<evidence type="ECO:0000313" key="1">
    <source>
        <dbReference type="EMBL" id="MFC3760651.1"/>
    </source>
</evidence>
<evidence type="ECO:0000313" key="2">
    <source>
        <dbReference type="Proteomes" id="UP001595699"/>
    </source>
</evidence>
<organism evidence="1 2">
    <name type="scientific">Tenggerimyces flavus</name>
    <dbReference type="NCBI Taxonomy" id="1708749"/>
    <lineage>
        <taxon>Bacteria</taxon>
        <taxon>Bacillati</taxon>
        <taxon>Actinomycetota</taxon>
        <taxon>Actinomycetes</taxon>
        <taxon>Propionibacteriales</taxon>
        <taxon>Nocardioidaceae</taxon>
        <taxon>Tenggerimyces</taxon>
    </lineage>
</organism>
<name>A0ABV7Y5T5_9ACTN</name>